<accession>A0A8S1PKG3</accession>
<dbReference type="PANTHER" id="PTHR11188">
    <property type="entry name" value="ARRESTIN DOMAIN CONTAINING PROTEIN"/>
    <property type="match status" value="1"/>
</dbReference>
<organism evidence="4 5">
    <name type="scientific">Paramecium primaurelia</name>
    <dbReference type="NCBI Taxonomy" id="5886"/>
    <lineage>
        <taxon>Eukaryota</taxon>
        <taxon>Sar</taxon>
        <taxon>Alveolata</taxon>
        <taxon>Ciliophora</taxon>
        <taxon>Intramacronucleata</taxon>
        <taxon>Oligohymenophorea</taxon>
        <taxon>Peniculida</taxon>
        <taxon>Parameciidae</taxon>
        <taxon>Paramecium</taxon>
    </lineage>
</organism>
<dbReference type="InterPro" id="IPR011021">
    <property type="entry name" value="Arrestin-like_N"/>
</dbReference>
<sequence>MGNQNANGFDHQKQSGLYIRTDKPFYFAGEEVQGNIYLNVGGGAFPSSTIYLKVKGSEKAKWSETKTVWEEVPGTNPPQRKSKQVTEHFDNENEFYQHKIPVYIFQQGMIPQGQYTFPFNFKLKENLPGSFEYQEKDLECRIRYSVKAEIDSPNKTLDKIKYKQEFLVREPIKEQNNQNEGQQVLQPTSCCCIPLGTILFKFQFDKSAYQPGEVAQLQVEIDNSQSKVSIPTITGRLTNTLRIVSKQGHTRLIFRSCGSSMIPGLQPGQSALNDQKKNMTLSLVDQGKHKPLDPTTNGKVVMNNYQLSASGELDGICLCCTQTPGIELPIRIVAKPIPSYDQPVVAPSGWNPQVMNPVSVQFDDTYKYQPATGGVLVPAQNQNPQGYQNPNQPYYG</sequence>
<evidence type="ECO:0000313" key="4">
    <source>
        <dbReference type="EMBL" id="CAD8103632.1"/>
    </source>
</evidence>
<feature type="domain" description="Arrestin-like N-terminal" evidence="2">
    <location>
        <begin position="20"/>
        <end position="172"/>
    </location>
</feature>
<dbReference type="EMBL" id="CAJJDM010000124">
    <property type="protein sequence ID" value="CAD8103632.1"/>
    <property type="molecule type" value="Genomic_DNA"/>
</dbReference>
<feature type="compositionally biased region" description="Low complexity" evidence="1">
    <location>
        <begin position="380"/>
        <end position="396"/>
    </location>
</feature>
<name>A0A8S1PKG3_PARPR</name>
<proteinExistence type="predicted"/>
<dbReference type="PANTHER" id="PTHR11188:SF17">
    <property type="entry name" value="FI21816P1"/>
    <property type="match status" value="1"/>
</dbReference>
<dbReference type="InterPro" id="IPR050357">
    <property type="entry name" value="Arrestin_domain-protein"/>
</dbReference>
<keyword evidence="5" id="KW-1185">Reference proteome</keyword>
<protein>
    <recommendedName>
        <fullName evidence="6">Arrestin</fullName>
    </recommendedName>
</protein>
<evidence type="ECO:0008006" key="6">
    <source>
        <dbReference type="Google" id="ProtNLM"/>
    </source>
</evidence>
<dbReference type="InterPro" id="IPR011022">
    <property type="entry name" value="Arrestin_C-like"/>
</dbReference>
<dbReference type="Proteomes" id="UP000688137">
    <property type="component" value="Unassembled WGS sequence"/>
</dbReference>
<feature type="region of interest" description="Disordered" evidence="1">
    <location>
        <begin position="375"/>
        <end position="396"/>
    </location>
</feature>
<comment type="caution">
    <text evidence="4">The sequence shown here is derived from an EMBL/GenBank/DDBJ whole genome shotgun (WGS) entry which is preliminary data.</text>
</comment>
<evidence type="ECO:0000259" key="2">
    <source>
        <dbReference type="Pfam" id="PF00339"/>
    </source>
</evidence>
<dbReference type="Pfam" id="PF02752">
    <property type="entry name" value="Arrestin_C"/>
    <property type="match status" value="1"/>
</dbReference>
<dbReference type="GO" id="GO:0005737">
    <property type="term" value="C:cytoplasm"/>
    <property type="evidence" value="ECO:0007669"/>
    <property type="project" value="TreeGrafter"/>
</dbReference>
<reference evidence="4" key="1">
    <citation type="submission" date="2021-01" db="EMBL/GenBank/DDBJ databases">
        <authorList>
            <consortium name="Genoscope - CEA"/>
            <person name="William W."/>
        </authorList>
    </citation>
    <scope>NUCLEOTIDE SEQUENCE</scope>
</reference>
<gene>
    <name evidence="4" type="ORF">PPRIM_AZ9-3.1.T1210145</name>
</gene>
<dbReference type="OMA" id="ENEFYQH"/>
<feature type="domain" description="Arrestin C-terminal-like" evidence="3">
    <location>
        <begin position="196"/>
        <end position="336"/>
    </location>
</feature>
<evidence type="ECO:0000259" key="3">
    <source>
        <dbReference type="Pfam" id="PF02752"/>
    </source>
</evidence>
<evidence type="ECO:0000313" key="5">
    <source>
        <dbReference type="Proteomes" id="UP000688137"/>
    </source>
</evidence>
<dbReference type="GO" id="GO:0015031">
    <property type="term" value="P:protein transport"/>
    <property type="evidence" value="ECO:0007669"/>
    <property type="project" value="TreeGrafter"/>
</dbReference>
<evidence type="ECO:0000256" key="1">
    <source>
        <dbReference type="SAM" id="MobiDB-lite"/>
    </source>
</evidence>
<dbReference type="Pfam" id="PF00339">
    <property type="entry name" value="Arrestin_N"/>
    <property type="match status" value="1"/>
</dbReference>
<dbReference type="AlphaFoldDB" id="A0A8S1PKG3"/>